<keyword evidence="4" id="KW-1185">Reference proteome</keyword>
<organism evidence="3 4">
    <name type="scientific">Pollutimonas nitritireducens</name>
    <dbReference type="NCBI Taxonomy" id="2045209"/>
    <lineage>
        <taxon>Bacteria</taxon>
        <taxon>Pseudomonadati</taxon>
        <taxon>Pseudomonadota</taxon>
        <taxon>Betaproteobacteria</taxon>
        <taxon>Burkholderiales</taxon>
        <taxon>Alcaligenaceae</taxon>
        <taxon>Pollutimonas</taxon>
    </lineage>
</organism>
<dbReference type="Proteomes" id="UP000234328">
    <property type="component" value="Unassembled WGS sequence"/>
</dbReference>
<evidence type="ECO:0000259" key="2">
    <source>
        <dbReference type="Pfam" id="PF00501"/>
    </source>
</evidence>
<dbReference type="PANTHER" id="PTHR43201">
    <property type="entry name" value="ACYL-COA SYNTHETASE"/>
    <property type="match status" value="1"/>
</dbReference>
<comment type="similarity">
    <text evidence="1">Belongs to the ATP-dependent AMP-binding enzyme family.</text>
</comment>
<evidence type="ECO:0000313" key="3">
    <source>
        <dbReference type="EMBL" id="PLC54660.1"/>
    </source>
</evidence>
<dbReference type="SUPFAM" id="SSF56801">
    <property type="entry name" value="Acetyl-CoA synthetase-like"/>
    <property type="match status" value="1"/>
</dbReference>
<dbReference type="InterPro" id="IPR020845">
    <property type="entry name" value="AMP-binding_CS"/>
</dbReference>
<feature type="domain" description="AMP-dependent synthetase/ligase" evidence="2">
    <location>
        <begin position="82"/>
        <end position="418"/>
    </location>
</feature>
<dbReference type="AlphaFoldDB" id="A0A2N4UI39"/>
<accession>A0A2N4UI39</accession>
<dbReference type="PROSITE" id="PS00455">
    <property type="entry name" value="AMP_BINDING"/>
    <property type="match status" value="1"/>
</dbReference>
<dbReference type="InterPro" id="IPR045851">
    <property type="entry name" value="AMP-bd_C_sf"/>
</dbReference>
<reference evidence="3 4" key="1">
    <citation type="submission" date="2017-10" db="EMBL/GenBank/DDBJ databases">
        <title>Two draft genome sequences of Pusillimonas sp. strains isolated from a nitrate- and radionuclide-contaminated groundwater in Russia.</title>
        <authorList>
            <person name="Grouzdev D.S."/>
            <person name="Tourova T.P."/>
            <person name="Goeva M.A."/>
            <person name="Babich T.L."/>
            <person name="Sokolova D.S."/>
            <person name="Abdullin R."/>
            <person name="Poltaraus A.B."/>
            <person name="Toshchakov S.V."/>
            <person name="Nazina T.N."/>
        </authorList>
    </citation>
    <scope>NUCLEOTIDE SEQUENCE [LARGE SCALE GENOMIC DNA]</scope>
    <source>
        <strain evidence="3 4">JR1/69-2-13</strain>
    </source>
</reference>
<dbReference type="Gene3D" id="3.30.300.30">
    <property type="match status" value="1"/>
</dbReference>
<dbReference type="Pfam" id="PF00501">
    <property type="entry name" value="AMP-binding"/>
    <property type="match status" value="1"/>
</dbReference>
<dbReference type="InterPro" id="IPR042099">
    <property type="entry name" value="ANL_N_sf"/>
</dbReference>
<dbReference type="Gene3D" id="3.40.50.12780">
    <property type="entry name" value="N-terminal domain of ligase-like"/>
    <property type="match status" value="1"/>
</dbReference>
<evidence type="ECO:0000256" key="1">
    <source>
        <dbReference type="ARBA" id="ARBA00006432"/>
    </source>
</evidence>
<dbReference type="InterPro" id="IPR000873">
    <property type="entry name" value="AMP-dep_synth/lig_dom"/>
</dbReference>
<protein>
    <submittedName>
        <fullName evidence="3">O-succinylbenzoate--CoA ligase</fullName>
    </submittedName>
</protein>
<keyword evidence="3" id="KW-0436">Ligase</keyword>
<dbReference type="PANTHER" id="PTHR43201:SF8">
    <property type="entry name" value="ACYL-COA SYNTHETASE FAMILY MEMBER 3"/>
    <property type="match status" value="1"/>
</dbReference>
<proteinExistence type="inferred from homology"/>
<comment type="caution">
    <text evidence="3">The sequence shown here is derived from an EMBL/GenBank/DDBJ whole genome shotgun (WGS) entry which is preliminary data.</text>
</comment>
<evidence type="ECO:0000313" key="4">
    <source>
        <dbReference type="Proteomes" id="UP000234328"/>
    </source>
</evidence>
<dbReference type="GO" id="GO:0006631">
    <property type="term" value="P:fatty acid metabolic process"/>
    <property type="evidence" value="ECO:0007669"/>
    <property type="project" value="TreeGrafter"/>
</dbReference>
<dbReference type="GO" id="GO:0031956">
    <property type="term" value="F:medium-chain fatty acid-CoA ligase activity"/>
    <property type="evidence" value="ECO:0007669"/>
    <property type="project" value="TreeGrafter"/>
</dbReference>
<name>A0A2N4UI39_9BURK</name>
<sequence>MPRTPSLPNLCKRSSMIACSVSPPRRNSLLVGCRDSTRMRFSSSLARWLLARMSRSSSYNEVDMIRCEALIPWSSDLVTLGRRYADRIAVQDGANDLTYSGLCAKAHALAAVLCTPEHRPGRRIGVLLGNGIPAVVADYALSIIGGCIVHLNPAYSESDLQWCLQIAPFDLLITEFALLERVADLGIETLVFDDASLQSAPMPDLPLPAVRGGTEARIIFTSGSTGKPKAVVYTQQKRWMAATVLRSVLSYRPDASGGIALMTPYVHGASSLARAYLDCGGCVILMAGVDSARLRSGLQVREIDALFAPPSVLAKVAEALDGDTFLHVRCVYSGTQPLPVSTYQKAVAIFGKSVRITYGKSENLNPISVLDPQEADEVYAANDPSAGTCTGYLGPGVEVKLSDSGEILLRSQHGYDGYLTESGFIPQTANDWHETGDRGYFDEAGRLWLTGRTSDVINTGGYMVSPDEIEAALSIEDAAREICVLGLPSSYWTQIIVCAYVPRDKTSNSATGLMNALTHLTKYKRPRLYVAMNSMIRTPAGKVDRRATRDWIMANYTLIDGPYPVLEFRGTETR</sequence>
<dbReference type="EMBL" id="PDNV01000004">
    <property type="protein sequence ID" value="PLC54660.1"/>
    <property type="molecule type" value="Genomic_DNA"/>
</dbReference>
<gene>
    <name evidence="3" type="ORF">CR155_07875</name>
</gene>